<evidence type="ECO:0000259" key="1">
    <source>
        <dbReference type="Pfam" id="PF01261"/>
    </source>
</evidence>
<reference evidence="2" key="1">
    <citation type="submission" date="2020-09" db="EMBL/GenBank/DDBJ databases">
        <title>Genome seq and assembly of Tianweitania sp.</title>
        <authorList>
            <person name="Chhetri G."/>
        </authorList>
    </citation>
    <scope>NUCLEOTIDE SEQUENCE</scope>
    <source>
        <strain evidence="2">Rool2</strain>
    </source>
</reference>
<dbReference type="Gene3D" id="3.20.20.150">
    <property type="entry name" value="Divalent-metal-dependent TIM barrel enzymes"/>
    <property type="match status" value="1"/>
</dbReference>
<protein>
    <submittedName>
        <fullName evidence="2">Sugar phosphate isomerase/epimerase</fullName>
    </submittedName>
</protein>
<keyword evidence="3" id="KW-1185">Reference proteome</keyword>
<dbReference type="Proteomes" id="UP000643405">
    <property type="component" value="Unassembled WGS sequence"/>
</dbReference>
<dbReference type="EMBL" id="JACVVX010000012">
    <property type="protein sequence ID" value="MBD0417357.1"/>
    <property type="molecule type" value="Genomic_DNA"/>
</dbReference>
<dbReference type="InterPro" id="IPR036237">
    <property type="entry name" value="Xyl_isomerase-like_sf"/>
</dbReference>
<accession>A0A8J6U9I8</accession>
<keyword evidence="2" id="KW-0413">Isomerase</keyword>
<dbReference type="PANTHER" id="PTHR12110">
    <property type="entry name" value="HYDROXYPYRUVATE ISOMERASE"/>
    <property type="match status" value="1"/>
</dbReference>
<dbReference type="SUPFAM" id="SSF51658">
    <property type="entry name" value="Xylose isomerase-like"/>
    <property type="match status" value="1"/>
</dbReference>
<proteinExistence type="predicted"/>
<dbReference type="GO" id="GO:0016853">
    <property type="term" value="F:isomerase activity"/>
    <property type="evidence" value="ECO:0007669"/>
    <property type="project" value="UniProtKB-KW"/>
</dbReference>
<dbReference type="InterPro" id="IPR013022">
    <property type="entry name" value="Xyl_isomerase-like_TIM-brl"/>
</dbReference>
<sequence length="293" mass="32092">MNNVGKTEGKSHWALPYALHMGIRSPETPLFRATLGTADPLAHIDHAATLGLSGIADNMLRLRSPAMQAEMGRKLRDHGLRFGSFVVSPADWPRLWWGRDDTSNADLIRREIASCIAAAARVGAEVLTITSMIDGGMPAERQLDTMARHLADVIPMVANAGLRLGLETVSAHRVPDQMLRHLCQAQSIIDQVDHPNLGLVFDTHHVRAMDGDVLAAVEHHTSRIFIIQIADYPDRFEPGTGDVDFPRVLASLRKRCPGILVEWEFYPSGEGASAERACVEVMEKLDAAISKAS</sequence>
<organism evidence="2 3">
    <name type="scientific">Oryzicola mucosus</name>
    <dbReference type="NCBI Taxonomy" id="2767425"/>
    <lineage>
        <taxon>Bacteria</taxon>
        <taxon>Pseudomonadati</taxon>
        <taxon>Pseudomonadota</taxon>
        <taxon>Alphaproteobacteria</taxon>
        <taxon>Hyphomicrobiales</taxon>
        <taxon>Phyllobacteriaceae</taxon>
        <taxon>Oryzicola</taxon>
    </lineage>
</organism>
<gene>
    <name evidence="2" type="ORF">ICI42_22195</name>
</gene>
<dbReference type="InterPro" id="IPR050312">
    <property type="entry name" value="IolE/XylAMocC-like"/>
</dbReference>
<evidence type="ECO:0000313" key="3">
    <source>
        <dbReference type="Proteomes" id="UP000643405"/>
    </source>
</evidence>
<dbReference type="RefSeq" id="WP_188166797.1">
    <property type="nucleotide sequence ID" value="NZ_JACVVX010000012.1"/>
</dbReference>
<dbReference type="Pfam" id="PF01261">
    <property type="entry name" value="AP_endonuc_2"/>
    <property type="match status" value="1"/>
</dbReference>
<dbReference type="PANTHER" id="PTHR12110:SF21">
    <property type="entry name" value="XYLOSE ISOMERASE-LIKE TIM BARREL DOMAIN-CONTAINING PROTEIN"/>
    <property type="match status" value="1"/>
</dbReference>
<name>A0A8J6U9I8_9HYPH</name>
<feature type="domain" description="Xylose isomerase-like TIM barrel" evidence="1">
    <location>
        <begin position="45"/>
        <end position="274"/>
    </location>
</feature>
<evidence type="ECO:0000313" key="2">
    <source>
        <dbReference type="EMBL" id="MBD0417357.1"/>
    </source>
</evidence>
<dbReference type="AlphaFoldDB" id="A0A8J6U9I8"/>
<comment type="caution">
    <text evidence="2">The sequence shown here is derived from an EMBL/GenBank/DDBJ whole genome shotgun (WGS) entry which is preliminary data.</text>
</comment>